<feature type="transmembrane region" description="Helical" evidence="6">
    <location>
        <begin position="46"/>
        <end position="66"/>
    </location>
</feature>
<keyword evidence="2" id="KW-1003">Cell membrane</keyword>
<keyword evidence="4 6" id="KW-1133">Transmembrane helix</keyword>
<feature type="transmembrane region" description="Helical" evidence="6">
    <location>
        <begin position="279"/>
        <end position="298"/>
    </location>
</feature>
<dbReference type="Pfam" id="PF03772">
    <property type="entry name" value="Competence"/>
    <property type="match status" value="1"/>
</dbReference>
<reference evidence="9" key="1">
    <citation type="submission" date="2017-10" db="EMBL/GenBank/DDBJ databases">
        <title>Draft genome sequences of strains TRE 1, TRE 9, TRE H and TRI 7, isolated from tamarins, belonging to four potential novel Bifidobacterium species.</title>
        <authorList>
            <person name="Mattarelli P."/>
            <person name="Modesto M."/>
            <person name="Puglisi E."/>
            <person name="Morelli L."/>
            <person name="Bonetti A."/>
            <person name="Spezio C."/>
            <person name="Sandri C."/>
        </authorList>
    </citation>
    <scope>NUCLEOTIDE SEQUENCE [LARGE SCALE GENOMIC DNA]</scope>
    <source>
        <strain evidence="9">TREH</strain>
    </source>
</reference>
<evidence type="ECO:0000256" key="2">
    <source>
        <dbReference type="ARBA" id="ARBA00022475"/>
    </source>
</evidence>
<organism evidence="8 9">
    <name type="scientific">Bifidobacterium felsineum</name>
    <dbReference type="NCBI Taxonomy" id="2045440"/>
    <lineage>
        <taxon>Bacteria</taxon>
        <taxon>Bacillati</taxon>
        <taxon>Actinomycetota</taxon>
        <taxon>Actinomycetes</taxon>
        <taxon>Bifidobacteriales</taxon>
        <taxon>Bifidobacteriaceae</taxon>
        <taxon>Bifidobacterium</taxon>
    </lineage>
</organism>
<dbReference type="OrthoDB" id="7177610at2"/>
<dbReference type="EMBL" id="PEBJ01000002">
    <property type="protein sequence ID" value="PJM77154.1"/>
    <property type="molecule type" value="Genomic_DNA"/>
</dbReference>
<comment type="subcellular location">
    <subcellularLocation>
        <location evidence="1">Cell membrane</location>
        <topology evidence="1">Multi-pass membrane protein</topology>
    </subcellularLocation>
</comment>
<dbReference type="InterPro" id="IPR052159">
    <property type="entry name" value="Competence_DNA_uptake"/>
</dbReference>
<feature type="transmembrane region" description="Helical" evidence="6">
    <location>
        <begin position="441"/>
        <end position="465"/>
    </location>
</feature>
<dbReference type="GO" id="GO:0005886">
    <property type="term" value="C:plasma membrane"/>
    <property type="evidence" value="ECO:0007669"/>
    <property type="project" value="UniProtKB-SubCell"/>
</dbReference>
<evidence type="ECO:0000256" key="5">
    <source>
        <dbReference type="ARBA" id="ARBA00023136"/>
    </source>
</evidence>
<dbReference type="RefSeq" id="WP_100493920.1">
    <property type="nucleotide sequence ID" value="NZ_JAFEJV010000023.1"/>
</dbReference>
<dbReference type="PROSITE" id="PS50835">
    <property type="entry name" value="IG_LIKE"/>
    <property type="match status" value="1"/>
</dbReference>
<feature type="transmembrane region" description="Helical" evidence="6">
    <location>
        <begin position="310"/>
        <end position="327"/>
    </location>
</feature>
<dbReference type="InterPro" id="IPR004477">
    <property type="entry name" value="ComEC_N"/>
</dbReference>
<dbReference type="PANTHER" id="PTHR30619">
    <property type="entry name" value="DNA INTERNALIZATION/COMPETENCE PROTEIN COMEC/REC2"/>
    <property type="match status" value="1"/>
</dbReference>
<feature type="transmembrane region" description="Helical" evidence="6">
    <location>
        <begin position="472"/>
        <end position="491"/>
    </location>
</feature>
<evidence type="ECO:0000256" key="6">
    <source>
        <dbReference type="SAM" id="Phobius"/>
    </source>
</evidence>
<feature type="transmembrane region" description="Helical" evidence="6">
    <location>
        <begin position="503"/>
        <end position="524"/>
    </location>
</feature>
<comment type="caution">
    <text evidence="8">The sequence shown here is derived from an EMBL/GenBank/DDBJ whole genome shotgun (WGS) entry which is preliminary data.</text>
</comment>
<protein>
    <submittedName>
        <fullName evidence="8">Competence protein</fullName>
    </submittedName>
</protein>
<keyword evidence="9" id="KW-1185">Reference proteome</keyword>
<feature type="domain" description="Ig-like" evidence="7">
    <location>
        <begin position="44"/>
        <end position="157"/>
    </location>
</feature>
<feature type="transmembrane region" description="Helical" evidence="6">
    <location>
        <begin position="377"/>
        <end position="396"/>
    </location>
</feature>
<evidence type="ECO:0000313" key="9">
    <source>
        <dbReference type="Proteomes" id="UP000229239"/>
    </source>
</evidence>
<sequence length="565" mass="62017">MSADQILREQGSRDWRLLSVAATVWFSSLASHQAFAVWAGGGMPAIIIVMMTIAVAVSLIASYLMLRGRRWWAGSLTVCCVAASVAGMSAVTADTVAWFDPVSVQSRVVDQSPIQVEGMVTTPILVSDQRSYDCQVDMRLALIQTSRGELKTSARVRAYATHDDCNVLHRGGTYRFLGMLRQAEYGRMPLWIMMNSTDDSARHTITASRAPPWHWRIITHMQQSFFRVTKRLSEQGRVLVPGLTMGVLGQDYFDAESEGISPIDGTYANMMEERFRISGIMHLMAVSGGHFVLLAALVRRICRWMLVDRRVCALLVGGAYVGLALIVFPGDSVTRALIMGIMNSAAYAMGRRPQALSALCCTVIGSIILMPDMSHSYGFALSTAAVLGIVVCANHVERVLNYAMPSVLARTMAMTISAQLFTLPIQVLMEPQLPLLSIPANLLVAPFVSLATIAGLLALSCAWCAPWLAVQLARVASVGTLIMERVSIWVGDSNVAVMPWMDGIFGAILIALTEAAMTIAFVLFSRWLRRLRIESGMPGERFGSYASHKVRISLWWKETLTMLLK</sequence>
<accession>A0A2M9HK17</accession>
<dbReference type="InterPro" id="IPR007110">
    <property type="entry name" value="Ig-like_dom"/>
</dbReference>
<evidence type="ECO:0000256" key="1">
    <source>
        <dbReference type="ARBA" id="ARBA00004651"/>
    </source>
</evidence>
<feature type="transmembrane region" description="Helical" evidence="6">
    <location>
        <begin position="408"/>
        <end position="429"/>
    </location>
</feature>
<name>A0A2M9HK17_9BIFI</name>
<dbReference type="Proteomes" id="UP000229239">
    <property type="component" value="Unassembled WGS sequence"/>
</dbReference>
<keyword evidence="5 6" id="KW-0472">Membrane</keyword>
<dbReference type="PANTHER" id="PTHR30619:SF7">
    <property type="entry name" value="BETA-LACTAMASE DOMAIN PROTEIN"/>
    <property type="match status" value="1"/>
</dbReference>
<evidence type="ECO:0000313" key="8">
    <source>
        <dbReference type="EMBL" id="PJM77154.1"/>
    </source>
</evidence>
<dbReference type="AlphaFoldDB" id="A0A2M9HK17"/>
<evidence type="ECO:0000256" key="4">
    <source>
        <dbReference type="ARBA" id="ARBA00022989"/>
    </source>
</evidence>
<keyword evidence="3 6" id="KW-0812">Transmembrane</keyword>
<dbReference type="NCBIfam" id="TIGR00360">
    <property type="entry name" value="ComEC_N-term"/>
    <property type="match status" value="1"/>
</dbReference>
<gene>
    <name evidence="8" type="ORF">CSQ86_04440</name>
</gene>
<evidence type="ECO:0000259" key="7">
    <source>
        <dbReference type="PROSITE" id="PS50835"/>
    </source>
</evidence>
<feature type="transmembrane region" description="Helical" evidence="6">
    <location>
        <begin position="78"/>
        <end position="99"/>
    </location>
</feature>
<proteinExistence type="predicted"/>
<evidence type="ECO:0000256" key="3">
    <source>
        <dbReference type="ARBA" id="ARBA00022692"/>
    </source>
</evidence>